<evidence type="ECO:0000313" key="2">
    <source>
        <dbReference type="EMBL" id="CAK7941579.1"/>
    </source>
</evidence>
<sequence length="62" mass="6919">MTSVSVIACRKADEAWQCRTSQWRRITFSSSSSSSSSSRGGDGDAIFRWQALVSRSHHDPWA</sequence>
<gene>
    <name evidence="1" type="ORF">PM001_LOCUS219</name>
    <name evidence="2" type="ORF">PM001_LOCUS26729</name>
</gene>
<dbReference type="EMBL" id="CAKLBY020000264">
    <property type="protein sequence ID" value="CAK7941579.1"/>
    <property type="molecule type" value="Genomic_DNA"/>
</dbReference>
<comment type="caution">
    <text evidence="1">The sequence shown here is derived from an EMBL/GenBank/DDBJ whole genome shotgun (WGS) entry which is preliminary data.</text>
</comment>
<organism evidence="1 3">
    <name type="scientific">Peronospora matthiolae</name>
    <dbReference type="NCBI Taxonomy" id="2874970"/>
    <lineage>
        <taxon>Eukaryota</taxon>
        <taxon>Sar</taxon>
        <taxon>Stramenopiles</taxon>
        <taxon>Oomycota</taxon>
        <taxon>Peronosporomycetes</taxon>
        <taxon>Peronosporales</taxon>
        <taxon>Peronosporaceae</taxon>
        <taxon>Peronospora</taxon>
    </lineage>
</organism>
<accession>A0AAV1SXQ2</accession>
<evidence type="ECO:0000313" key="3">
    <source>
        <dbReference type="Proteomes" id="UP001162060"/>
    </source>
</evidence>
<reference evidence="1" key="1">
    <citation type="submission" date="2024-01" db="EMBL/GenBank/DDBJ databases">
        <authorList>
            <person name="Webb A."/>
        </authorList>
    </citation>
    <scope>NUCLEOTIDE SEQUENCE</scope>
    <source>
        <strain evidence="1">Pm1</strain>
    </source>
</reference>
<name>A0AAV1SXQ2_9STRA</name>
<evidence type="ECO:0000313" key="1">
    <source>
        <dbReference type="EMBL" id="CAK7891577.1"/>
    </source>
</evidence>
<dbReference type="EMBL" id="CAKLBY020000003">
    <property type="protein sequence ID" value="CAK7891577.1"/>
    <property type="molecule type" value="Genomic_DNA"/>
</dbReference>
<proteinExistence type="predicted"/>
<dbReference type="AlphaFoldDB" id="A0AAV1SXQ2"/>
<dbReference type="Proteomes" id="UP001162060">
    <property type="component" value="Unassembled WGS sequence"/>
</dbReference>
<protein>
    <submittedName>
        <fullName evidence="1">Uncharacterized protein</fullName>
    </submittedName>
</protein>